<dbReference type="PANTHER" id="PTHR43002">
    <property type="entry name" value="GLYCOGEN DEBRANCHING ENZYME"/>
    <property type="match status" value="1"/>
</dbReference>
<dbReference type="SMART" id="SM00642">
    <property type="entry name" value="Aamy"/>
    <property type="match status" value="1"/>
</dbReference>
<dbReference type="PATRIC" id="fig|1432562.3.peg.1711"/>
<sequence>MEEPMLRAYLDSSDEITVRPFDGHELDYGNINLFQDGTLMERESAVVSDGQIRLKYKEDIALDQFAHIEYDGRMYPLMNGTYVHSIDFDMKYSTGEEMGAAYTRTHTVFRVFAPTAVSCRLLLDHEPREMDKKGGYFETTVHSDCHGRHYHYEVSHNDVTHFVIDPYVKGVSANSREAMVIDFERINPGFRVHPVPDVQNDEAVIYEIHIRDMTTHPNSGVKQEYRGKYRGMAEYAFTEHGLSSGLNYLKELGITHVEFMPVNDFPTVDELNASKSYNWGYDPMFFMAPEGSYASDPNNPLIRVLELQELVKAVHENGMKVILDVVLNHVYEVENSSFEKLVPGYYFRHNADLSLSNGTGVGNDFASEKLMARRFIHDTISFWLDYYRVDGFRFDLMGALDIETMQGVAEISRRQDREIFLLGEGWDLPTALDQSKKTLPDAGGRPGSIHFFNDHFRDAVKGNNFELAAKGYVNGEGAGIDEIRNMFTGSFEGFSADMSINYVEVHDNHTLYDRLRYSSGKRQYVLESQHQLATALVLLSFGTPFLHAGQEFFRTKFGHGNTYNLSDMLNRMDWNRRAKYQDNIEFVKSLIAFRKSEPVFRLKDREPVEKAVTLLSFERMPRVFGARIRYRNSDFIILINPTETSAELSLGSDEAFGVRLSNQRSTDKAVYRNNFYIKGYEVVILAKSGSESINIEERGLNG</sequence>
<dbReference type="NCBIfam" id="TIGR02104">
    <property type="entry name" value="pulA_typeI"/>
    <property type="match status" value="1"/>
</dbReference>
<dbReference type="Gene3D" id="2.60.40.10">
    <property type="entry name" value="Immunoglobulins"/>
    <property type="match status" value="1"/>
</dbReference>
<comment type="similarity">
    <text evidence="1">Belongs to the glycosyl hydrolase 13 family.</text>
</comment>
<dbReference type="OrthoDB" id="9761875at2"/>
<evidence type="ECO:0000256" key="1">
    <source>
        <dbReference type="ARBA" id="ARBA00008061"/>
    </source>
</evidence>
<name>A0A0M2SM52_9STAP</name>
<organism evidence="3 4">
    <name type="scientific">Salinicoccus sediminis</name>
    <dbReference type="NCBI Taxonomy" id="1432562"/>
    <lineage>
        <taxon>Bacteria</taxon>
        <taxon>Bacillati</taxon>
        <taxon>Bacillota</taxon>
        <taxon>Bacilli</taxon>
        <taxon>Bacillales</taxon>
        <taxon>Staphylococcaceae</taxon>
        <taxon>Salinicoccus</taxon>
    </lineage>
</organism>
<dbReference type="STRING" id="1432562.WN59_08680"/>
<dbReference type="InterPro" id="IPR011840">
    <property type="entry name" value="PulA_typeI"/>
</dbReference>
<evidence type="ECO:0000313" key="4">
    <source>
        <dbReference type="Proteomes" id="UP000034287"/>
    </source>
</evidence>
<reference evidence="3 4" key="1">
    <citation type="submission" date="2015-04" db="EMBL/GenBank/DDBJ databases">
        <title>Taxonomic description and genome sequence of Salinicoccus sediminis sp. nov., a novel hyper halotolerant bacterium isolated from marine sediment.</title>
        <authorList>
            <person name="Mathan Kumar R."/>
            <person name="Kaur G."/>
            <person name="Kumar N."/>
            <person name="Kumar A."/>
            <person name="Singh N.K."/>
            <person name="Kaur N."/>
            <person name="Mayilraj S."/>
        </authorList>
    </citation>
    <scope>NUCLEOTIDE SEQUENCE [LARGE SCALE GENOMIC DNA]</scope>
    <source>
        <strain evidence="3 4">SV-16</strain>
    </source>
</reference>
<dbReference type="GO" id="GO:0005975">
    <property type="term" value="P:carbohydrate metabolic process"/>
    <property type="evidence" value="ECO:0007669"/>
    <property type="project" value="InterPro"/>
</dbReference>
<gene>
    <name evidence="3" type="ORF">WN59_08680</name>
</gene>
<dbReference type="InterPro" id="IPR006047">
    <property type="entry name" value="GH13_cat_dom"/>
</dbReference>
<dbReference type="InterPro" id="IPR013783">
    <property type="entry name" value="Ig-like_fold"/>
</dbReference>
<keyword evidence="4" id="KW-1185">Reference proteome</keyword>
<dbReference type="AlphaFoldDB" id="A0A0M2SM52"/>
<dbReference type="InterPro" id="IPR014756">
    <property type="entry name" value="Ig_E-set"/>
</dbReference>
<evidence type="ECO:0000259" key="2">
    <source>
        <dbReference type="SMART" id="SM00642"/>
    </source>
</evidence>
<accession>A0A0M2SM52</accession>
<dbReference type="SUPFAM" id="SSF81296">
    <property type="entry name" value="E set domains"/>
    <property type="match status" value="1"/>
</dbReference>
<feature type="domain" description="Glycosyl hydrolase family 13 catalytic" evidence="2">
    <location>
        <begin position="231"/>
        <end position="594"/>
    </location>
</feature>
<dbReference type="InterPro" id="IPR004193">
    <property type="entry name" value="Glyco_hydro_13_N"/>
</dbReference>
<evidence type="ECO:0000313" key="3">
    <source>
        <dbReference type="EMBL" id="KKK33685.1"/>
    </source>
</evidence>
<dbReference type="InterPro" id="IPR017853">
    <property type="entry name" value="GH"/>
</dbReference>
<proteinExistence type="inferred from homology"/>
<dbReference type="EMBL" id="LAYZ01000024">
    <property type="protein sequence ID" value="KKK33685.1"/>
    <property type="molecule type" value="Genomic_DNA"/>
</dbReference>
<dbReference type="SMR" id="A0A0M2SM52"/>
<dbReference type="Pfam" id="PF00128">
    <property type="entry name" value="Alpha-amylase"/>
    <property type="match status" value="1"/>
</dbReference>
<dbReference type="CDD" id="cd11341">
    <property type="entry name" value="AmyAc_Pullulanase_LD-like"/>
    <property type="match status" value="1"/>
</dbReference>
<comment type="caution">
    <text evidence="3">The sequence shown here is derived from an EMBL/GenBank/DDBJ whole genome shotgun (WGS) entry which is preliminary data.</text>
</comment>
<dbReference type="Gene3D" id="3.20.20.80">
    <property type="entry name" value="Glycosidases"/>
    <property type="match status" value="1"/>
</dbReference>
<dbReference type="Pfam" id="PF02922">
    <property type="entry name" value="CBM_48"/>
    <property type="match status" value="1"/>
</dbReference>
<dbReference type="CDD" id="cd02860">
    <property type="entry name" value="E_set_Pullulanase"/>
    <property type="match status" value="1"/>
</dbReference>
<dbReference type="Proteomes" id="UP000034287">
    <property type="component" value="Unassembled WGS sequence"/>
</dbReference>
<dbReference type="SUPFAM" id="SSF51445">
    <property type="entry name" value="(Trans)glycosidases"/>
    <property type="match status" value="1"/>
</dbReference>
<protein>
    <recommendedName>
        <fullName evidence="2">Glycosyl hydrolase family 13 catalytic domain-containing protein</fullName>
    </recommendedName>
</protein>
<dbReference type="GO" id="GO:0004553">
    <property type="term" value="F:hydrolase activity, hydrolyzing O-glycosyl compounds"/>
    <property type="evidence" value="ECO:0007669"/>
    <property type="project" value="InterPro"/>
</dbReference>